<gene>
    <name evidence="1" type="ORF">WKW82_23170</name>
</gene>
<evidence type="ECO:0000313" key="2">
    <source>
        <dbReference type="Proteomes" id="UP001385892"/>
    </source>
</evidence>
<dbReference type="Proteomes" id="UP001385892">
    <property type="component" value="Unassembled WGS sequence"/>
</dbReference>
<keyword evidence="2" id="KW-1185">Reference proteome</keyword>
<reference evidence="1 2" key="1">
    <citation type="submission" date="2024-03" db="EMBL/GenBank/DDBJ databases">
        <title>Novel species of the genus Variovorax.</title>
        <authorList>
            <person name="Liu Q."/>
            <person name="Xin Y.-H."/>
        </authorList>
    </citation>
    <scope>NUCLEOTIDE SEQUENCE [LARGE SCALE GENOMIC DNA]</scope>
    <source>
        <strain evidence="1 2">KACC 18900</strain>
    </source>
</reference>
<proteinExistence type="predicted"/>
<protein>
    <recommendedName>
        <fullName evidence="3">Transposase</fullName>
    </recommendedName>
</protein>
<accession>A0ABU8WQD6</accession>
<organism evidence="1 2">
    <name type="scientific">Variovorax rhizosphaerae</name>
    <dbReference type="NCBI Taxonomy" id="1836200"/>
    <lineage>
        <taxon>Bacteria</taxon>
        <taxon>Pseudomonadati</taxon>
        <taxon>Pseudomonadota</taxon>
        <taxon>Betaproteobacteria</taxon>
        <taxon>Burkholderiales</taxon>
        <taxon>Comamonadaceae</taxon>
        <taxon>Variovorax</taxon>
    </lineage>
</organism>
<comment type="caution">
    <text evidence="1">The sequence shown here is derived from an EMBL/GenBank/DDBJ whole genome shotgun (WGS) entry which is preliminary data.</text>
</comment>
<evidence type="ECO:0000313" key="1">
    <source>
        <dbReference type="EMBL" id="MEJ8849569.1"/>
    </source>
</evidence>
<dbReference type="EMBL" id="JBBKZT010000011">
    <property type="protein sequence ID" value="MEJ8849569.1"/>
    <property type="molecule type" value="Genomic_DNA"/>
</dbReference>
<name>A0ABU8WQD6_9BURK</name>
<dbReference type="RefSeq" id="WP_340344700.1">
    <property type="nucleotide sequence ID" value="NZ_JBBKZT010000011.1"/>
</dbReference>
<evidence type="ECO:0008006" key="3">
    <source>
        <dbReference type="Google" id="ProtNLM"/>
    </source>
</evidence>
<sequence length="87" mass="9305">MRPACASVAAVALAHGFNANLVRKWLRGRGLQGAGLQGAMPVEAARGDLPALVLGHWFHRHLILDLHSRKIVGWEVHLGCGVQGLVV</sequence>